<evidence type="ECO:0000313" key="2">
    <source>
        <dbReference type="Proteomes" id="UP000276984"/>
    </source>
</evidence>
<evidence type="ECO:0000313" key="1">
    <source>
        <dbReference type="EMBL" id="AYG96410.1"/>
    </source>
</evidence>
<dbReference type="AlphaFoldDB" id="A0A494RNK4"/>
<accession>A0A494RNK4</accession>
<protein>
    <submittedName>
        <fullName evidence="1">Copper chaperone</fullName>
    </submittedName>
</protein>
<gene>
    <name evidence="1" type="ORF">D8I30_11665</name>
</gene>
<reference evidence="1 2" key="1">
    <citation type="submission" date="2018-10" db="EMBL/GenBank/DDBJ databases">
        <title>Complete genome sequence of Brevundimonas naejangsanensis BRV3.</title>
        <authorList>
            <person name="Berrios L."/>
            <person name="Ely B."/>
        </authorList>
    </citation>
    <scope>NUCLEOTIDE SEQUENCE [LARGE SCALE GENOMIC DNA]</scope>
    <source>
        <strain evidence="1 2">BRV3</strain>
    </source>
</reference>
<proteinExistence type="predicted"/>
<dbReference type="Gene3D" id="3.30.70.100">
    <property type="match status" value="1"/>
</dbReference>
<name>A0A494RNK4_9CAUL</name>
<dbReference type="EMBL" id="CP032707">
    <property type="protein sequence ID" value="AYG96410.1"/>
    <property type="molecule type" value="Genomic_DNA"/>
</dbReference>
<keyword evidence="2" id="KW-1185">Reference proteome</keyword>
<sequence length="57" mass="6010">MKFGGCVASIEKANHTVDAPASIRADIQAHSIKVATGSSRQGRLRSLNVAGYPARED</sequence>
<dbReference type="Proteomes" id="UP000276984">
    <property type="component" value="Chromosome"/>
</dbReference>
<dbReference type="OrthoDB" id="9801832at2"/>
<organism evidence="1 2">
    <name type="scientific">Brevundimonas naejangsanensis</name>
    <dbReference type="NCBI Taxonomy" id="588932"/>
    <lineage>
        <taxon>Bacteria</taxon>
        <taxon>Pseudomonadati</taxon>
        <taxon>Pseudomonadota</taxon>
        <taxon>Alphaproteobacteria</taxon>
        <taxon>Caulobacterales</taxon>
        <taxon>Caulobacteraceae</taxon>
        <taxon>Brevundimonas</taxon>
    </lineage>
</organism>